<keyword evidence="3 10" id="KW-0813">Transport</keyword>
<dbReference type="GO" id="GO:0005886">
    <property type="term" value="C:plasma membrane"/>
    <property type="evidence" value="ECO:0007669"/>
    <property type="project" value="UniProtKB-SubCell"/>
</dbReference>
<dbReference type="GO" id="GO:0009306">
    <property type="term" value="P:protein secretion"/>
    <property type="evidence" value="ECO:0007669"/>
    <property type="project" value="UniProtKB-UniRule"/>
</dbReference>
<evidence type="ECO:0000313" key="12">
    <source>
        <dbReference type="Proteomes" id="UP000886883"/>
    </source>
</evidence>
<evidence type="ECO:0000256" key="1">
    <source>
        <dbReference type="ARBA" id="ARBA00004651"/>
    </source>
</evidence>
<keyword evidence="5 10" id="KW-0812">Transmembrane</keyword>
<name>A0A9D2MQP0_9FIRM</name>
<accession>A0A9D2MQP0</accession>
<reference evidence="11" key="2">
    <citation type="submission" date="2021-04" db="EMBL/GenBank/DDBJ databases">
        <authorList>
            <person name="Gilroy R."/>
        </authorList>
    </citation>
    <scope>NUCLEOTIDE SEQUENCE</scope>
    <source>
        <strain evidence="11">USAMLcec3-2134</strain>
    </source>
</reference>
<reference evidence="11" key="1">
    <citation type="journal article" date="2021" name="PeerJ">
        <title>Extensive microbial diversity within the chicken gut microbiome revealed by metagenomics and culture.</title>
        <authorList>
            <person name="Gilroy R."/>
            <person name="Ravi A."/>
            <person name="Getino M."/>
            <person name="Pursley I."/>
            <person name="Horton D.L."/>
            <person name="Alikhan N.F."/>
            <person name="Baker D."/>
            <person name="Gharbi K."/>
            <person name="Hall N."/>
            <person name="Watson M."/>
            <person name="Adriaenssens E.M."/>
            <person name="Foster-Nyarko E."/>
            <person name="Jarju S."/>
            <person name="Secka A."/>
            <person name="Antonio M."/>
            <person name="Oren A."/>
            <person name="Chaudhuri R.R."/>
            <person name="La Ragione R."/>
            <person name="Hildebrand F."/>
            <person name="Pallen M.J."/>
        </authorList>
    </citation>
    <scope>NUCLEOTIDE SEQUENCE</scope>
    <source>
        <strain evidence="11">USAMLcec3-2134</strain>
    </source>
</reference>
<feature type="transmembrane region" description="Helical" evidence="10">
    <location>
        <begin position="6"/>
        <end position="25"/>
    </location>
</feature>
<dbReference type="GO" id="GO:0015450">
    <property type="term" value="F:protein-transporting ATPase activity"/>
    <property type="evidence" value="ECO:0007669"/>
    <property type="project" value="UniProtKB-UniRule"/>
</dbReference>
<dbReference type="GO" id="GO:0065002">
    <property type="term" value="P:intracellular protein transmembrane transport"/>
    <property type="evidence" value="ECO:0007669"/>
    <property type="project" value="TreeGrafter"/>
</dbReference>
<dbReference type="InterPro" id="IPR004692">
    <property type="entry name" value="SecG"/>
</dbReference>
<proteinExistence type="inferred from homology"/>
<gene>
    <name evidence="11" type="primary">secG</name>
    <name evidence="11" type="ORF">H9763_03970</name>
</gene>
<evidence type="ECO:0000256" key="6">
    <source>
        <dbReference type="ARBA" id="ARBA00022927"/>
    </source>
</evidence>
<dbReference type="Proteomes" id="UP000886883">
    <property type="component" value="Unassembled WGS sequence"/>
</dbReference>
<evidence type="ECO:0000256" key="5">
    <source>
        <dbReference type="ARBA" id="ARBA00022692"/>
    </source>
</evidence>
<evidence type="ECO:0000256" key="3">
    <source>
        <dbReference type="ARBA" id="ARBA00022448"/>
    </source>
</evidence>
<keyword evidence="7 10" id="KW-1133">Transmembrane helix</keyword>
<organism evidence="11 12">
    <name type="scientific">Candidatus Eisenbergiella merdigallinarum</name>
    <dbReference type="NCBI Taxonomy" id="2838552"/>
    <lineage>
        <taxon>Bacteria</taxon>
        <taxon>Bacillati</taxon>
        <taxon>Bacillota</taxon>
        <taxon>Clostridia</taxon>
        <taxon>Lachnospirales</taxon>
        <taxon>Lachnospiraceae</taxon>
        <taxon>Eisenbergiella</taxon>
    </lineage>
</organism>
<comment type="caution">
    <text evidence="11">The sequence shown here is derived from an EMBL/GenBank/DDBJ whole genome shotgun (WGS) entry which is preliminary data.</text>
</comment>
<keyword evidence="4 10" id="KW-1003">Cell membrane</keyword>
<evidence type="ECO:0000256" key="9">
    <source>
        <dbReference type="ARBA" id="ARBA00023136"/>
    </source>
</evidence>
<evidence type="ECO:0000256" key="7">
    <source>
        <dbReference type="ARBA" id="ARBA00022989"/>
    </source>
</evidence>
<evidence type="ECO:0000256" key="4">
    <source>
        <dbReference type="ARBA" id="ARBA00022475"/>
    </source>
</evidence>
<keyword evidence="8 10" id="KW-0811">Translocation</keyword>
<evidence type="ECO:0000313" key="11">
    <source>
        <dbReference type="EMBL" id="HJB90611.1"/>
    </source>
</evidence>
<evidence type="ECO:0000256" key="8">
    <source>
        <dbReference type="ARBA" id="ARBA00023010"/>
    </source>
</evidence>
<dbReference type="EMBL" id="DWXE01000012">
    <property type="protein sequence ID" value="HJB90611.1"/>
    <property type="molecule type" value="Genomic_DNA"/>
</dbReference>
<comment type="function">
    <text evidence="10">Involved in protein export. Participates in an early event of protein translocation.</text>
</comment>
<evidence type="ECO:0000256" key="10">
    <source>
        <dbReference type="RuleBase" id="RU365087"/>
    </source>
</evidence>
<sequence length="81" mass="8774">MEIVRIILTVIFILICVALSVLVLMQEGKSAGLGAISGAAETYWGKNKGRSMEGLLVKLTKWLAVSFLLIAAILNISRIWG</sequence>
<dbReference type="Pfam" id="PF03840">
    <property type="entry name" value="SecG"/>
    <property type="match status" value="1"/>
</dbReference>
<evidence type="ECO:0000256" key="2">
    <source>
        <dbReference type="ARBA" id="ARBA00008445"/>
    </source>
</evidence>
<feature type="transmembrane region" description="Helical" evidence="10">
    <location>
        <begin position="59"/>
        <end position="80"/>
    </location>
</feature>
<dbReference type="PANTHER" id="PTHR34182:SF1">
    <property type="entry name" value="PROTEIN-EXPORT MEMBRANE PROTEIN SECG"/>
    <property type="match status" value="1"/>
</dbReference>
<keyword evidence="9 10" id="KW-0472">Membrane</keyword>
<keyword evidence="6 10" id="KW-0653">Protein transport</keyword>
<protein>
    <recommendedName>
        <fullName evidence="10">Protein-export membrane protein SecG</fullName>
    </recommendedName>
</protein>
<dbReference type="PANTHER" id="PTHR34182">
    <property type="entry name" value="PROTEIN-EXPORT MEMBRANE PROTEIN SECG"/>
    <property type="match status" value="1"/>
</dbReference>
<dbReference type="AlphaFoldDB" id="A0A9D2MQP0"/>
<dbReference type="GO" id="GO:0043952">
    <property type="term" value="P:protein transport by the Sec complex"/>
    <property type="evidence" value="ECO:0007669"/>
    <property type="project" value="TreeGrafter"/>
</dbReference>
<dbReference type="NCBIfam" id="TIGR00810">
    <property type="entry name" value="secG"/>
    <property type="match status" value="1"/>
</dbReference>
<comment type="subcellular location">
    <subcellularLocation>
        <location evidence="1 10">Cell membrane</location>
        <topology evidence="1 10">Multi-pass membrane protein</topology>
    </subcellularLocation>
</comment>
<comment type="similarity">
    <text evidence="2 10">Belongs to the SecG family.</text>
</comment>